<keyword evidence="2" id="KW-1185">Reference proteome</keyword>
<protein>
    <recommendedName>
        <fullName evidence="3">NHLP leader peptide family natural product</fullName>
    </recommendedName>
</protein>
<evidence type="ECO:0000313" key="2">
    <source>
        <dbReference type="Proteomes" id="UP000569329"/>
    </source>
</evidence>
<comment type="caution">
    <text evidence="1">The sequence shown here is derived from an EMBL/GenBank/DDBJ whole genome shotgun (WGS) entry which is preliminary data.</text>
</comment>
<evidence type="ECO:0008006" key="3">
    <source>
        <dbReference type="Google" id="ProtNLM"/>
    </source>
</evidence>
<dbReference type="GO" id="GO:0003824">
    <property type="term" value="F:catalytic activity"/>
    <property type="evidence" value="ECO:0007669"/>
    <property type="project" value="InterPro"/>
</dbReference>
<name>A0A839E9I9_9PSEU</name>
<dbReference type="InterPro" id="IPR036648">
    <property type="entry name" value="CN_Hdrase_a/SCN_Hdrase_g_sf"/>
</dbReference>
<dbReference type="AlphaFoldDB" id="A0A839E9I9"/>
<sequence length="118" mass="13154">MDSQTRSDFVNAYTKVLTTAWNDEAFAARLESDPKAAVREFGLEVADSAELHLVRNVPVGQDEPDMDKQVQWWEAGEQTGHYELHIPHAPELDMTELTENDLEAVSAGYCCCCPCCCS</sequence>
<organism evidence="1 2">
    <name type="scientific">Halosaccharopolyspora lacisalsi</name>
    <dbReference type="NCBI Taxonomy" id="1000566"/>
    <lineage>
        <taxon>Bacteria</taxon>
        <taxon>Bacillati</taxon>
        <taxon>Actinomycetota</taxon>
        <taxon>Actinomycetes</taxon>
        <taxon>Pseudonocardiales</taxon>
        <taxon>Pseudonocardiaceae</taxon>
        <taxon>Halosaccharopolyspora</taxon>
    </lineage>
</organism>
<reference evidence="1 2" key="1">
    <citation type="submission" date="2020-07" db="EMBL/GenBank/DDBJ databases">
        <title>Sequencing the genomes of 1000 actinobacteria strains.</title>
        <authorList>
            <person name="Klenk H.-P."/>
        </authorList>
    </citation>
    <scope>NUCLEOTIDE SEQUENCE [LARGE SCALE GENOMIC DNA]</scope>
    <source>
        <strain evidence="1 2">DSM 45975</strain>
    </source>
</reference>
<accession>A0A839E9I9</accession>
<evidence type="ECO:0000313" key="1">
    <source>
        <dbReference type="EMBL" id="MBA8827508.1"/>
    </source>
</evidence>
<proteinExistence type="predicted"/>
<dbReference type="EMBL" id="JACGWZ010000008">
    <property type="protein sequence ID" value="MBA8827508.1"/>
    <property type="molecule type" value="Genomic_DNA"/>
</dbReference>
<dbReference type="RefSeq" id="WP_182546678.1">
    <property type="nucleotide sequence ID" value="NZ_JACGWZ010000008.1"/>
</dbReference>
<gene>
    <name evidence="1" type="ORF">FHX42_004904</name>
</gene>
<dbReference type="Proteomes" id="UP000569329">
    <property type="component" value="Unassembled WGS sequence"/>
</dbReference>
<dbReference type="Gene3D" id="3.90.330.10">
    <property type="entry name" value="Nitrile hydratase alpha /Thiocyanate hydrolase gamma"/>
    <property type="match status" value="1"/>
</dbReference>
<dbReference type="GO" id="GO:0046914">
    <property type="term" value="F:transition metal ion binding"/>
    <property type="evidence" value="ECO:0007669"/>
    <property type="project" value="InterPro"/>
</dbReference>
<dbReference type="SUPFAM" id="SSF56209">
    <property type="entry name" value="Nitrile hydratase alpha chain"/>
    <property type="match status" value="1"/>
</dbReference>